<accession>A0A0A9A4V7</accession>
<proteinExistence type="predicted"/>
<dbReference type="EMBL" id="GBRH01251799">
    <property type="protein sequence ID" value="JAD46096.1"/>
    <property type="molecule type" value="Transcribed_RNA"/>
</dbReference>
<evidence type="ECO:0000313" key="1">
    <source>
        <dbReference type="EMBL" id="JAD46096.1"/>
    </source>
</evidence>
<organism evidence="1">
    <name type="scientific">Arundo donax</name>
    <name type="common">Giant reed</name>
    <name type="synonym">Donax arundinaceus</name>
    <dbReference type="NCBI Taxonomy" id="35708"/>
    <lineage>
        <taxon>Eukaryota</taxon>
        <taxon>Viridiplantae</taxon>
        <taxon>Streptophyta</taxon>
        <taxon>Embryophyta</taxon>
        <taxon>Tracheophyta</taxon>
        <taxon>Spermatophyta</taxon>
        <taxon>Magnoliopsida</taxon>
        <taxon>Liliopsida</taxon>
        <taxon>Poales</taxon>
        <taxon>Poaceae</taxon>
        <taxon>PACMAD clade</taxon>
        <taxon>Arundinoideae</taxon>
        <taxon>Arundineae</taxon>
        <taxon>Arundo</taxon>
    </lineage>
</organism>
<reference evidence="1" key="2">
    <citation type="journal article" date="2015" name="Data Brief">
        <title>Shoot transcriptome of the giant reed, Arundo donax.</title>
        <authorList>
            <person name="Barrero R.A."/>
            <person name="Guerrero F.D."/>
            <person name="Moolhuijzen P."/>
            <person name="Goolsby J.A."/>
            <person name="Tidwell J."/>
            <person name="Bellgard S.E."/>
            <person name="Bellgard M.I."/>
        </authorList>
    </citation>
    <scope>NUCLEOTIDE SEQUENCE</scope>
    <source>
        <tissue evidence="1">Shoot tissue taken approximately 20 cm above the soil surface</tissue>
    </source>
</reference>
<dbReference type="AlphaFoldDB" id="A0A0A9A4V7"/>
<name>A0A0A9A4V7_ARUDO</name>
<protein>
    <submittedName>
        <fullName evidence="1">Uncharacterized protein</fullName>
    </submittedName>
</protein>
<sequence>MSRLSVTYMRHCLRHNWGWIPSTFLARCLEWAIHATQIPKNLLFRKEHRDLSG</sequence>
<reference evidence="1" key="1">
    <citation type="submission" date="2014-09" db="EMBL/GenBank/DDBJ databases">
        <authorList>
            <person name="Magalhaes I.L.F."/>
            <person name="Oliveira U."/>
            <person name="Santos F.R."/>
            <person name="Vidigal T.H.D.A."/>
            <person name="Brescovit A.D."/>
            <person name="Santos A.J."/>
        </authorList>
    </citation>
    <scope>NUCLEOTIDE SEQUENCE</scope>
    <source>
        <tissue evidence="1">Shoot tissue taken approximately 20 cm above the soil surface</tissue>
    </source>
</reference>